<dbReference type="Pfam" id="PF11146">
    <property type="entry name" value="DUF2905"/>
    <property type="match status" value="1"/>
</dbReference>
<evidence type="ECO:0000256" key="1">
    <source>
        <dbReference type="SAM" id="Phobius"/>
    </source>
</evidence>
<gene>
    <name evidence="2" type="ORF">ENM21_04300</name>
</gene>
<proteinExistence type="predicted"/>
<feature type="transmembrane region" description="Helical" evidence="1">
    <location>
        <begin position="48"/>
        <end position="72"/>
    </location>
</feature>
<dbReference type="InterPro" id="IPR021320">
    <property type="entry name" value="DUF2905"/>
</dbReference>
<keyword evidence="1" id="KW-1133">Transmembrane helix</keyword>
<feature type="transmembrane region" description="Helical" evidence="1">
    <location>
        <begin position="7"/>
        <end position="28"/>
    </location>
</feature>
<dbReference type="EMBL" id="DRWX01000205">
    <property type="protein sequence ID" value="HHM96416.1"/>
    <property type="molecule type" value="Genomic_DNA"/>
</dbReference>
<evidence type="ECO:0000313" key="2">
    <source>
        <dbReference type="EMBL" id="HHM96416.1"/>
    </source>
</evidence>
<organism evidence="2">
    <name type="scientific">Thermomicrobium roseum</name>
    <dbReference type="NCBI Taxonomy" id="500"/>
    <lineage>
        <taxon>Bacteria</taxon>
        <taxon>Pseudomonadati</taxon>
        <taxon>Thermomicrobiota</taxon>
        <taxon>Thermomicrobia</taxon>
        <taxon>Thermomicrobiales</taxon>
        <taxon>Thermomicrobiaceae</taxon>
        <taxon>Thermomicrobium</taxon>
    </lineage>
</organism>
<keyword evidence="1" id="KW-0812">Transmembrane</keyword>
<dbReference type="AlphaFoldDB" id="A0A7C5VVD4"/>
<dbReference type="PANTHER" id="PTHR36443:SF1">
    <property type="entry name" value="BSR5223 PROTEIN"/>
    <property type="match status" value="1"/>
</dbReference>
<reference evidence="2" key="1">
    <citation type="journal article" date="2020" name="mSystems">
        <title>Genome- and Community-Level Interaction Insights into Carbon Utilization and Element Cycling Functions of Hydrothermarchaeota in Hydrothermal Sediment.</title>
        <authorList>
            <person name="Zhou Z."/>
            <person name="Liu Y."/>
            <person name="Xu W."/>
            <person name="Pan J."/>
            <person name="Luo Z.H."/>
            <person name="Li M."/>
        </authorList>
    </citation>
    <scope>NUCLEOTIDE SEQUENCE [LARGE SCALE GENOMIC DNA]</scope>
    <source>
        <strain evidence="2">SpSt-1065</strain>
    </source>
</reference>
<accession>A0A7C5VVD4</accession>
<sequence length="74" mass="8336">MESLQAFGRMLIIFGLLLVAFGIVLLLAGRVPFLGRLPGDIVYQRGNFTIYIPLMTMLVLSLILTVLLNLLFRR</sequence>
<keyword evidence="1" id="KW-0472">Membrane</keyword>
<dbReference type="PANTHER" id="PTHR36443">
    <property type="entry name" value="BSR5223 PROTEIN"/>
    <property type="match status" value="1"/>
</dbReference>
<name>A0A7C5VVD4_THERO</name>
<protein>
    <submittedName>
        <fullName evidence="2">DUF2905 domain-containing protein</fullName>
    </submittedName>
</protein>
<comment type="caution">
    <text evidence="2">The sequence shown here is derived from an EMBL/GenBank/DDBJ whole genome shotgun (WGS) entry which is preliminary data.</text>
</comment>